<evidence type="ECO:0000256" key="5">
    <source>
        <dbReference type="ARBA" id="ARBA00023136"/>
    </source>
</evidence>
<keyword evidence="5 7" id="KW-0472">Membrane</keyword>
<dbReference type="RefSeq" id="WP_251970152.1">
    <property type="nucleotide sequence ID" value="NZ_AP025730.1"/>
</dbReference>
<keyword evidence="2" id="KW-1003">Cell membrane</keyword>
<sequence>MNTIDLALRNLLRNRRRSLATLLAMVIGLCATLLFGGYAGNTMYAMETGYVQLHGHLQLQRRDYFLYGSGNPAAYGIADYPRLIEQIRRDPVLAPLLTMVTPKLQLGGIAGHFSAALSTNVASVGVIAPEQAVLRQWDDYGAASYTPPMSLLGTPADSVVIGTGVARKLQLCQALGVQPCPAPARVAPAASGPALPEDLAALSAQEARPAAASDVNHATRIEMLAATVQGAPNVVDLNVVKAENFGLKEFDDSFTILHLAQAQRLVYGAAEAQVTAIQLQLHHTAQMPAARARLQQLLDGEWQGRDLAVVDFQTLAPVYGQTIEFFDSVFGFMATLIGVIVLFTVGNTMSMAVLERTTEIGTLRAIGQRQSGIRRLFVAEGLLLGLAGTVLGTLAALGWGWLINRSGLTWTPPGYVYAYPLQVRVWGAWSMLAGSAAGLVAVAGLSAWWPARRAARLQIVDALRHA</sequence>
<evidence type="ECO:0000256" key="7">
    <source>
        <dbReference type="SAM" id="Phobius"/>
    </source>
</evidence>
<keyword evidence="4 7" id="KW-1133">Transmembrane helix</keyword>
<dbReference type="PANTHER" id="PTHR30572">
    <property type="entry name" value="MEMBRANE COMPONENT OF TRANSPORTER-RELATED"/>
    <property type="match status" value="1"/>
</dbReference>
<feature type="transmembrane region" description="Helical" evidence="7">
    <location>
        <begin position="375"/>
        <end position="403"/>
    </location>
</feature>
<dbReference type="Pfam" id="PF02687">
    <property type="entry name" value="FtsX"/>
    <property type="match status" value="1"/>
</dbReference>
<keyword evidence="3 7" id="KW-0812">Transmembrane</keyword>
<dbReference type="Proteomes" id="UP001057498">
    <property type="component" value="Chromosome"/>
</dbReference>
<evidence type="ECO:0000256" key="6">
    <source>
        <dbReference type="ARBA" id="ARBA00038076"/>
    </source>
</evidence>
<feature type="transmembrane region" description="Helical" evidence="7">
    <location>
        <begin position="423"/>
        <end position="449"/>
    </location>
</feature>
<accession>A0ABM7YQS5</accession>
<evidence type="ECO:0000313" key="10">
    <source>
        <dbReference type="Proteomes" id="UP001057498"/>
    </source>
</evidence>
<feature type="domain" description="ABC3 transporter permease C-terminal" evidence="8">
    <location>
        <begin position="332"/>
        <end position="458"/>
    </location>
</feature>
<feature type="transmembrane region" description="Helical" evidence="7">
    <location>
        <begin position="19"/>
        <end position="39"/>
    </location>
</feature>
<comment type="similarity">
    <text evidence="6">Belongs to the ABC-4 integral membrane protein family.</text>
</comment>
<feature type="transmembrane region" description="Helical" evidence="7">
    <location>
        <begin position="329"/>
        <end position="354"/>
    </location>
</feature>
<evidence type="ECO:0000313" key="9">
    <source>
        <dbReference type="EMBL" id="BDI06913.1"/>
    </source>
</evidence>
<protein>
    <submittedName>
        <fullName evidence="9">ABC transporter permease</fullName>
    </submittedName>
</protein>
<dbReference type="InterPro" id="IPR003838">
    <property type="entry name" value="ABC3_permease_C"/>
</dbReference>
<evidence type="ECO:0000259" key="8">
    <source>
        <dbReference type="Pfam" id="PF02687"/>
    </source>
</evidence>
<reference evidence="9" key="1">
    <citation type="submission" date="2022-04" db="EMBL/GenBank/DDBJ databases">
        <title>Whole genome sequence of Sphaerotilus sp. FB-5.</title>
        <authorList>
            <person name="Takeda M."/>
            <person name="Narihara S."/>
            <person name="Akimoto M."/>
            <person name="Akimoto R."/>
            <person name="Nishiyashiki S."/>
            <person name="Murakami T."/>
        </authorList>
    </citation>
    <scope>NUCLEOTIDE SEQUENCE</scope>
    <source>
        <strain evidence="9">FB-5</strain>
    </source>
</reference>
<gene>
    <name evidence="9" type="ORF">CATMQ487_38830</name>
</gene>
<dbReference type="EMBL" id="AP025730">
    <property type="protein sequence ID" value="BDI06913.1"/>
    <property type="molecule type" value="Genomic_DNA"/>
</dbReference>
<keyword evidence="10" id="KW-1185">Reference proteome</keyword>
<evidence type="ECO:0000256" key="4">
    <source>
        <dbReference type="ARBA" id="ARBA00022989"/>
    </source>
</evidence>
<comment type="subcellular location">
    <subcellularLocation>
        <location evidence="1">Cell membrane</location>
        <topology evidence="1">Multi-pass membrane protein</topology>
    </subcellularLocation>
</comment>
<proteinExistence type="inferred from homology"/>
<evidence type="ECO:0000256" key="3">
    <source>
        <dbReference type="ARBA" id="ARBA00022692"/>
    </source>
</evidence>
<evidence type="ECO:0000256" key="2">
    <source>
        <dbReference type="ARBA" id="ARBA00022475"/>
    </source>
</evidence>
<dbReference type="InterPro" id="IPR050250">
    <property type="entry name" value="Macrolide_Exporter_MacB"/>
</dbReference>
<evidence type="ECO:0000256" key="1">
    <source>
        <dbReference type="ARBA" id="ARBA00004651"/>
    </source>
</evidence>
<name>A0ABM7YQS5_9BURK</name>
<dbReference type="PANTHER" id="PTHR30572:SF4">
    <property type="entry name" value="ABC TRANSPORTER PERMEASE YTRF"/>
    <property type="match status" value="1"/>
</dbReference>
<organism evidence="9 10">
    <name type="scientific">Sphaerotilus microaerophilus</name>
    <dbReference type="NCBI Taxonomy" id="2914710"/>
    <lineage>
        <taxon>Bacteria</taxon>
        <taxon>Pseudomonadati</taxon>
        <taxon>Pseudomonadota</taxon>
        <taxon>Betaproteobacteria</taxon>
        <taxon>Burkholderiales</taxon>
        <taxon>Sphaerotilaceae</taxon>
        <taxon>Sphaerotilus</taxon>
    </lineage>
</organism>